<reference evidence="1" key="1">
    <citation type="journal article" date="2015" name="Nature">
        <title>Complex archaea that bridge the gap between prokaryotes and eukaryotes.</title>
        <authorList>
            <person name="Spang A."/>
            <person name="Saw J.H."/>
            <person name="Jorgensen S.L."/>
            <person name="Zaremba-Niedzwiedzka K."/>
            <person name="Martijn J."/>
            <person name="Lind A.E."/>
            <person name="van Eijk R."/>
            <person name="Schleper C."/>
            <person name="Guy L."/>
            <person name="Ettema T.J."/>
        </authorList>
    </citation>
    <scope>NUCLEOTIDE SEQUENCE</scope>
</reference>
<dbReference type="PROSITE" id="PS00430">
    <property type="entry name" value="TONB_DEPENDENT_REC_1"/>
    <property type="match status" value="1"/>
</dbReference>
<dbReference type="InterPro" id="IPR010916">
    <property type="entry name" value="TonB_box_CS"/>
</dbReference>
<dbReference type="AlphaFoldDB" id="A0A0F9ASC4"/>
<name>A0A0F9ASC4_9ZZZZ</name>
<sequence length="245" mass="25282">MINAFTRLTLIGAALLSAQALAWNNEMTLQDTKQLTLDAQSLSALNVAAGSGFLHIVGSNTDTVTVKAEIYQDEAHDNYCLALDKSGNSAKLTANNCDSNNDQPTRIDLTVSIPKTFTLDITDGSGDISIENAATTKINDGSGAIKINNISGQLTIEDGSGAITASNITDNVNIHDGSGSIELANTQGDVIIHDGSGSIDVQNIGGNVTVSDGSGGIYVNKAASFTLLADGSGSVTIKNVPVQNR</sequence>
<comment type="caution">
    <text evidence="1">The sequence shown here is derived from an EMBL/GenBank/DDBJ whole genome shotgun (WGS) entry which is preliminary data.</text>
</comment>
<evidence type="ECO:0008006" key="2">
    <source>
        <dbReference type="Google" id="ProtNLM"/>
    </source>
</evidence>
<accession>A0A0F9ASC4</accession>
<dbReference type="EMBL" id="LAZR01041228">
    <property type="protein sequence ID" value="KKL12504.1"/>
    <property type="molecule type" value="Genomic_DNA"/>
</dbReference>
<gene>
    <name evidence="1" type="ORF">LCGC14_2535100</name>
</gene>
<evidence type="ECO:0000313" key="1">
    <source>
        <dbReference type="EMBL" id="KKL12504.1"/>
    </source>
</evidence>
<organism evidence="1">
    <name type="scientific">marine sediment metagenome</name>
    <dbReference type="NCBI Taxonomy" id="412755"/>
    <lineage>
        <taxon>unclassified sequences</taxon>
        <taxon>metagenomes</taxon>
        <taxon>ecological metagenomes</taxon>
    </lineage>
</organism>
<protein>
    <recommendedName>
        <fullName evidence="2">Adhesin domain-containing protein</fullName>
    </recommendedName>
</protein>
<proteinExistence type="predicted"/>